<dbReference type="EMBL" id="LUGH01000453">
    <property type="protein sequence ID" value="OBZ84939.1"/>
    <property type="molecule type" value="Genomic_DNA"/>
</dbReference>
<accession>A0A1C7N8I4</accession>
<evidence type="ECO:0000256" key="1">
    <source>
        <dbReference type="SAM" id="Phobius"/>
    </source>
</evidence>
<comment type="caution">
    <text evidence="2">The sequence shown here is derived from an EMBL/GenBank/DDBJ whole genome shotgun (WGS) entry which is preliminary data.</text>
</comment>
<keyword evidence="3" id="KW-1185">Reference proteome</keyword>
<dbReference type="AlphaFoldDB" id="A0A1C7N8I4"/>
<organism evidence="2 3">
    <name type="scientific">Choanephora cucurbitarum</name>
    <dbReference type="NCBI Taxonomy" id="101091"/>
    <lineage>
        <taxon>Eukaryota</taxon>
        <taxon>Fungi</taxon>
        <taxon>Fungi incertae sedis</taxon>
        <taxon>Mucoromycota</taxon>
        <taxon>Mucoromycotina</taxon>
        <taxon>Mucoromycetes</taxon>
        <taxon>Mucorales</taxon>
        <taxon>Mucorineae</taxon>
        <taxon>Choanephoraceae</taxon>
        <taxon>Choanephoroideae</taxon>
        <taxon>Choanephora</taxon>
    </lineage>
</organism>
<proteinExistence type="predicted"/>
<dbReference type="InParanoid" id="A0A1C7N8I4"/>
<dbReference type="Proteomes" id="UP000093000">
    <property type="component" value="Unassembled WGS sequence"/>
</dbReference>
<gene>
    <name evidence="2" type="ORF">A0J61_07017</name>
</gene>
<dbReference type="STRING" id="101091.A0A1C7N8I4"/>
<sequence length="169" mass="19450">MNKDYFIQEWCIKGSASNYLNAIEWPTNNTLSISNSTLTSTLGSSDIYNCERLFENEIKWGLMCLICMFIVYIHWILIIAANYNFYSPLPMVSLAEFGNMPPSGKFDRKRQDRSGKTMKDYWKDFVMHKQYDEFIKPEDQALLNIGPLKTSKNAVANADITLPVPSQPK</sequence>
<reference evidence="2 3" key="1">
    <citation type="submission" date="2016-03" db="EMBL/GenBank/DDBJ databases">
        <title>Choanephora cucurbitarum.</title>
        <authorList>
            <person name="Min B."/>
            <person name="Park H."/>
            <person name="Park J.-H."/>
            <person name="Shin H.-D."/>
            <person name="Choi I.-G."/>
        </authorList>
    </citation>
    <scope>NUCLEOTIDE SEQUENCE [LARGE SCALE GENOMIC DNA]</scope>
    <source>
        <strain evidence="2 3">KUS-F28377</strain>
    </source>
</reference>
<keyword evidence="1" id="KW-0472">Membrane</keyword>
<evidence type="ECO:0000313" key="2">
    <source>
        <dbReference type="EMBL" id="OBZ84939.1"/>
    </source>
</evidence>
<keyword evidence="1" id="KW-0812">Transmembrane</keyword>
<dbReference type="OrthoDB" id="2272986at2759"/>
<protein>
    <submittedName>
        <fullName evidence="2">Uncharacterized protein</fullName>
    </submittedName>
</protein>
<evidence type="ECO:0000313" key="3">
    <source>
        <dbReference type="Proteomes" id="UP000093000"/>
    </source>
</evidence>
<name>A0A1C7N8I4_9FUNG</name>
<keyword evidence="1" id="KW-1133">Transmembrane helix</keyword>
<feature type="transmembrane region" description="Helical" evidence="1">
    <location>
        <begin position="60"/>
        <end position="81"/>
    </location>
</feature>